<dbReference type="Proteomes" id="UP000623509">
    <property type="component" value="Unassembled WGS sequence"/>
</dbReference>
<feature type="domain" description="Allantoicase" evidence="3">
    <location>
        <begin position="26"/>
        <end position="172"/>
    </location>
</feature>
<dbReference type="AlphaFoldDB" id="A0A272EPI1"/>
<dbReference type="GO" id="GO:0000256">
    <property type="term" value="P:allantoin catabolic process"/>
    <property type="evidence" value="ECO:0007669"/>
    <property type="project" value="UniProtKB-UniRule"/>
</dbReference>
<dbReference type="PANTHER" id="PTHR12045:SF3">
    <property type="entry name" value="INACTIVE ALLANTOICASE-RELATED"/>
    <property type="match status" value="1"/>
</dbReference>
<evidence type="ECO:0000259" key="3">
    <source>
        <dbReference type="Pfam" id="PF03561"/>
    </source>
</evidence>
<dbReference type="PANTHER" id="PTHR12045">
    <property type="entry name" value="ALLANTOICASE"/>
    <property type="match status" value="1"/>
</dbReference>
<dbReference type="HAMAP" id="MF_00813">
    <property type="entry name" value="Allantoicase"/>
    <property type="match status" value="1"/>
</dbReference>
<evidence type="ECO:0000313" key="5">
    <source>
        <dbReference type="EMBL" id="PAS91991.1"/>
    </source>
</evidence>
<reference evidence="4 7" key="1">
    <citation type="submission" date="2016-08" db="EMBL/GenBank/DDBJ databases">
        <title>Candidatus Dactylopiibacterium carminicum genome sequence.</title>
        <authorList>
            <person name="Ramirez-Puebla S.T."/>
            <person name="Ormeno-Orrillo E."/>
            <person name="Vera-Ponce De Leon A."/>
            <person name="Luis L."/>
            <person name="Sanchez-Flores A."/>
            <person name="Monica R."/>
            <person name="Martinez-Romero E."/>
        </authorList>
    </citation>
    <scope>NUCLEOTIDE SEQUENCE [LARGE SCALE GENOMIC DNA]</scope>
    <source>
        <strain evidence="4">END1</strain>
    </source>
</reference>
<evidence type="ECO:0000313" key="7">
    <source>
        <dbReference type="Proteomes" id="UP000623509"/>
    </source>
</evidence>
<name>A0A272EPI1_9RHOO</name>
<dbReference type="SUPFAM" id="SSF49785">
    <property type="entry name" value="Galactose-binding domain-like"/>
    <property type="match status" value="2"/>
</dbReference>
<evidence type="ECO:0000313" key="6">
    <source>
        <dbReference type="Proteomes" id="UP000216107"/>
    </source>
</evidence>
<sequence length="333" mass="36601">MAIVETDPQAPDFVRRLPNLADPRLGARAVAASDEFFAPRDRMLSPEPAVFIPGKYDDHGKWMDGWETRRKRGQGHDWCIVRLARRARILGVDIDTSHFTGNYPPGASLDVCQSADEVPSENTVWTPLLPVQSLAGNSHHYRAIDNDGLWTHVRISIYPDGGIARLRVHGQPVLEAGADEIIDLAAAINGASVVAANNEHFGRASALLLPGRGVNMGDGWETRRRREPGNDWSIIALAQPGVIERIEVDTAHFKGNFPDACSLQAAFMPAATEQTLVTQSMFWSELLAPQKLKADAVHVFELPAGARISHVRFNIFPDGGVSRLRLFGRRSQA</sequence>
<dbReference type="Gene3D" id="2.60.120.260">
    <property type="entry name" value="Galactose-binding domain-like"/>
    <property type="match status" value="2"/>
</dbReference>
<gene>
    <name evidence="2 5" type="primary">alc</name>
    <name evidence="4" type="ORF">BGI27_09585</name>
    <name evidence="5" type="ORF">CGU29_13525</name>
</gene>
<dbReference type="GO" id="GO:0004037">
    <property type="term" value="F:allantoicase activity"/>
    <property type="evidence" value="ECO:0007669"/>
    <property type="project" value="UniProtKB-UniRule"/>
</dbReference>
<keyword evidence="2" id="KW-0659">Purine metabolism</keyword>
<evidence type="ECO:0000256" key="1">
    <source>
        <dbReference type="ARBA" id="ARBA00009242"/>
    </source>
</evidence>
<dbReference type="GO" id="GO:0006144">
    <property type="term" value="P:purine nucleobase metabolic process"/>
    <property type="evidence" value="ECO:0007669"/>
    <property type="project" value="UniProtKB-KW"/>
</dbReference>
<comment type="catalytic activity">
    <reaction evidence="2">
        <text>allantoate + H2O = (S)-ureidoglycolate + urea</text>
        <dbReference type="Rhea" id="RHEA:11016"/>
        <dbReference type="ChEBI" id="CHEBI:15377"/>
        <dbReference type="ChEBI" id="CHEBI:16199"/>
        <dbReference type="ChEBI" id="CHEBI:17536"/>
        <dbReference type="ChEBI" id="CHEBI:57296"/>
        <dbReference type="EC" id="3.5.3.4"/>
    </reaction>
</comment>
<dbReference type="InterPro" id="IPR008979">
    <property type="entry name" value="Galactose-bd-like_sf"/>
</dbReference>
<reference evidence="5 6" key="2">
    <citation type="submission" date="2017-07" db="EMBL/GenBank/DDBJ databases">
        <title>Candidatus Dactylopiibacterium carminicum, a nitrogen-fixing symbiont of the cochineal insect Dactylopius coccus and Dactylopius opuntiae (Hemiptera: Coccoidea: Dactylopiidae).</title>
        <authorList>
            <person name="Vera A."/>
        </authorList>
    </citation>
    <scope>NUCLEOTIDE SEQUENCE [LARGE SCALE GENOMIC DNA]</scope>
    <source>
        <strain evidence="5 6">NFDCM</strain>
    </source>
</reference>
<evidence type="ECO:0000313" key="4">
    <source>
        <dbReference type="EMBL" id="KAF7599136.1"/>
    </source>
</evidence>
<organism evidence="5 6">
    <name type="scientific">Candidatus Dactylopiibacterium carminicum</name>
    <dbReference type="NCBI Taxonomy" id="857335"/>
    <lineage>
        <taxon>Bacteria</taxon>
        <taxon>Pseudomonadati</taxon>
        <taxon>Pseudomonadota</taxon>
        <taxon>Betaproteobacteria</taxon>
        <taxon>Rhodocyclales</taxon>
        <taxon>Rhodocyclaceae</taxon>
        <taxon>Candidatus Dactylopiibacterium</taxon>
    </lineage>
</organism>
<dbReference type="Pfam" id="PF03561">
    <property type="entry name" value="Allantoicase"/>
    <property type="match status" value="2"/>
</dbReference>
<keyword evidence="7" id="KW-1185">Reference proteome</keyword>
<dbReference type="InterPro" id="IPR015908">
    <property type="entry name" value="Allantoicase_dom"/>
</dbReference>
<keyword evidence="2" id="KW-0378">Hydrolase</keyword>
<protein>
    <recommendedName>
        <fullName evidence="2">Probable allantoicase</fullName>
        <ecNumber evidence="2">3.5.3.4</ecNumber>
    </recommendedName>
    <alternativeName>
        <fullName evidence="2">Allantoate amidinohydrolase</fullName>
    </alternativeName>
</protein>
<dbReference type="RefSeq" id="WP_095524659.1">
    <property type="nucleotide sequence ID" value="NZ_MDUX01000027.1"/>
</dbReference>
<dbReference type="PIRSF" id="PIRSF016516">
    <property type="entry name" value="Allantoicase"/>
    <property type="match status" value="1"/>
</dbReference>
<dbReference type="EC" id="3.5.3.4" evidence="2"/>
<dbReference type="EMBL" id="NMRN01000051">
    <property type="protein sequence ID" value="PAS91991.1"/>
    <property type="molecule type" value="Genomic_DNA"/>
</dbReference>
<comment type="similarity">
    <text evidence="1 2">Belongs to the allantoicase family.</text>
</comment>
<comment type="pathway">
    <text evidence="2">Nitrogen metabolism; (S)-allantoin degradation; (S)-ureidoglycolate from allantoate (aminidohydrolase route): step 1/1.</text>
</comment>
<dbReference type="Proteomes" id="UP000216107">
    <property type="component" value="Unassembled WGS sequence"/>
</dbReference>
<feature type="domain" description="Allantoicase" evidence="3">
    <location>
        <begin position="190"/>
        <end position="330"/>
    </location>
</feature>
<dbReference type="NCBIfam" id="TIGR02961">
    <property type="entry name" value="allantoicase"/>
    <property type="match status" value="1"/>
</dbReference>
<accession>A0A272EPI1</accession>
<dbReference type="UniPathway" id="UPA00395">
    <property type="reaction ID" value="UER00654"/>
</dbReference>
<dbReference type="InterPro" id="IPR005164">
    <property type="entry name" value="Allantoicase"/>
</dbReference>
<proteinExistence type="inferred from homology"/>
<dbReference type="EMBL" id="MDUX01000027">
    <property type="protein sequence ID" value="KAF7599136.1"/>
    <property type="molecule type" value="Genomic_DNA"/>
</dbReference>
<evidence type="ECO:0000256" key="2">
    <source>
        <dbReference type="HAMAP-Rule" id="MF_00813"/>
    </source>
</evidence>
<dbReference type="OrthoDB" id="2078334at2"/>
<comment type="caution">
    <text evidence="5">The sequence shown here is derived from an EMBL/GenBank/DDBJ whole genome shotgun (WGS) entry which is preliminary data.</text>
</comment>